<sequence length="611" mass="70420">MALRRCHVLNFNAATAFSTIWFAYPAACAAIVKNIVIRHWNGVYFKKMTLKNIGLHVQLNYTSMNGIHDVVLDYCGCERQLPKHIQLLHRGWYPTSQRVPRMAASFQLLNFLHILSLCAKTSVYDFYWMLKKLMTNTGMGVPKSRYKALMQMLLQWQHLKMLKCGRRGHVPNGVETMQYHDLVVLCPSCLRPGINLPKGWENALPEMQFRYVLLLCMDANFCLKNQMVSSYSRDPGLGISLGYFIPNDLFEAYVLNHTSDKDISTCVGFAALAKVDMKFLKGMRYMGIGTVSCAQGEFLMQLVDLHKGERYALMDYVFGLALQSFGGLLFMIISYDIACQWFVNLHKCMDKWPSEITPPSAMLMPAIPKFHEPTHKQQNHQEFSCNYIKGMGLSDCKVPEHIWGPNNALGNSTKTMGPGSWYDVINDNFSTWNWQKYIGMGKTLSRNNLVEDWERICVAWEDDGFPKMAENPFATNEEYMSEEDVKKELEAEEEEHCHDRGRVYHETSMHKFVALGLSLEELQQKVKTLAVQHWNPMTWQGYHSACVAKLELAGPRDWEETLRILENKDIRSYSDLEHKREPGHRGNNEEDDELVHTSEDEDEELNLKVEE</sequence>
<evidence type="ECO:0000256" key="1">
    <source>
        <dbReference type="SAM" id="MobiDB-lite"/>
    </source>
</evidence>
<feature type="region of interest" description="Disordered" evidence="1">
    <location>
        <begin position="573"/>
        <end position="611"/>
    </location>
</feature>
<accession>A0A2H3CIH1</accession>
<feature type="transmembrane region" description="Helical" evidence="2">
    <location>
        <begin position="316"/>
        <end position="335"/>
    </location>
</feature>
<keyword evidence="2" id="KW-0812">Transmembrane</keyword>
<dbReference type="Proteomes" id="UP000217790">
    <property type="component" value="Unassembled WGS sequence"/>
</dbReference>
<dbReference type="Pfam" id="PF18758">
    <property type="entry name" value="KDZ"/>
    <property type="match status" value="1"/>
</dbReference>
<dbReference type="AlphaFoldDB" id="A0A2H3CIH1"/>
<keyword evidence="5" id="KW-1185">Reference proteome</keyword>
<evidence type="ECO:0000313" key="5">
    <source>
        <dbReference type="Proteomes" id="UP000217790"/>
    </source>
</evidence>
<dbReference type="InterPro" id="IPR041457">
    <property type="entry name" value="CxC2_KDZ-assoc"/>
</dbReference>
<evidence type="ECO:0000256" key="2">
    <source>
        <dbReference type="SAM" id="Phobius"/>
    </source>
</evidence>
<keyword evidence="2" id="KW-0472">Membrane</keyword>
<dbReference type="InterPro" id="IPR040521">
    <property type="entry name" value="KDZ"/>
</dbReference>
<dbReference type="InParanoid" id="A0A2H3CIH1"/>
<feature type="compositionally biased region" description="Basic and acidic residues" evidence="1">
    <location>
        <begin position="573"/>
        <end position="598"/>
    </location>
</feature>
<evidence type="ECO:0000313" key="4">
    <source>
        <dbReference type="EMBL" id="PBK81134.1"/>
    </source>
</evidence>
<dbReference type="Pfam" id="PF18803">
    <property type="entry name" value="CxC2"/>
    <property type="match status" value="1"/>
</dbReference>
<evidence type="ECO:0000259" key="3">
    <source>
        <dbReference type="Pfam" id="PF18803"/>
    </source>
</evidence>
<proteinExistence type="predicted"/>
<feature type="domain" description="CxC2-like cysteine cluster KDZ transposase-associated" evidence="3">
    <location>
        <begin position="59"/>
        <end position="138"/>
    </location>
</feature>
<name>A0A2H3CIH1_ARMGA</name>
<reference evidence="5" key="1">
    <citation type="journal article" date="2017" name="Nat. Ecol. Evol.">
        <title>Genome expansion and lineage-specific genetic innovations in the forest pathogenic fungi Armillaria.</title>
        <authorList>
            <person name="Sipos G."/>
            <person name="Prasanna A.N."/>
            <person name="Walter M.C."/>
            <person name="O'Connor E."/>
            <person name="Balint B."/>
            <person name="Krizsan K."/>
            <person name="Kiss B."/>
            <person name="Hess J."/>
            <person name="Varga T."/>
            <person name="Slot J."/>
            <person name="Riley R."/>
            <person name="Boka B."/>
            <person name="Rigling D."/>
            <person name="Barry K."/>
            <person name="Lee J."/>
            <person name="Mihaltcheva S."/>
            <person name="LaButti K."/>
            <person name="Lipzen A."/>
            <person name="Waldron R."/>
            <person name="Moloney N.M."/>
            <person name="Sperisen C."/>
            <person name="Kredics L."/>
            <person name="Vagvoelgyi C."/>
            <person name="Patrignani A."/>
            <person name="Fitzpatrick D."/>
            <person name="Nagy I."/>
            <person name="Doyle S."/>
            <person name="Anderson J.B."/>
            <person name="Grigoriev I.V."/>
            <person name="Gueldener U."/>
            <person name="Muensterkoetter M."/>
            <person name="Nagy L.G."/>
        </authorList>
    </citation>
    <scope>NUCLEOTIDE SEQUENCE [LARGE SCALE GENOMIC DNA]</scope>
    <source>
        <strain evidence="5">Ar21-2</strain>
    </source>
</reference>
<protein>
    <recommendedName>
        <fullName evidence="3">CxC2-like cysteine cluster KDZ transposase-associated domain-containing protein</fullName>
    </recommendedName>
</protein>
<gene>
    <name evidence="4" type="ORF">ARMGADRAFT_1091560</name>
</gene>
<organism evidence="4 5">
    <name type="scientific">Armillaria gallica</name>
    <name type="common">Bulbous honey fungus</name>
    <name type="synonym">Armillaria bulbosa</name>
    <dbReference type="NCBI Taxonomy" id="47427"/>
    <lineage>
        <taxon>Eukaryota</taxon>
        <taxon>Fungi</taxon>
        <taxon>Dikarya</taxon>
        <taxon>Basidiomycota</taxon>
        <taxon>Agaricomycotina</taxon>
        <taxon>Agaricomycetes</taxon>
        <taxon>Agaricomycetidae</taxon>
        <taxon>Agaricales</taxon>
        <taxon>Marasmiineae</taxon>
        <taxon>Physalacriaceae</taxon>
        <taxon>Armillaria</taxon>
    </lineage>
</organism>
<dbReference type="STRING" id="47427.A0A2H3CIH1"/>
<dbReference type="OrthoDB" id="3214502at2759"/>
<dbReference type="EMBL" id="KZ293734">
    <property type="protein sequence ID" value="PBK81134.1"/>
    <property type="molecule type" value="Genomic_DNA"/>
</dbReference>
<keyword evidence="2" id="KW-1133">Transmembrane helix</keyword>